<evidence type="ECO:0000313" key="2">
    <source>
        <dbReference type="Proteomes" id="UP001168620"/>
    </source>
</evidence>
<dbReference type="EMBL" id="JAUHJQ010000008">
    <property type="protein sequence ID" value="MDN4174704.1"/>
    <property type="molecule type" value="Genomic_DNA"/>
</dbReference>
<accession>A0ABT8FJC9</accession>
<dbReference type="RefSeq" id="WP_300953799.1">
    <property type="nucleotide sequence ID" value="NZ_JAUHJQ010000008.1"/>
</dbReference>
<sequence length="102" mass="11170">MTEQRGEIDHIDADARRLCAAHQEASPTRQPCAACTQTATEYDAKVRVGFRYRDGEVLTPEREALSRDEELPEVVLDLGDGEWQTLAELRLSPASTGGVNGA</sequence>
<comment type="caution">
    <text evidence="1">The sequence shown here is derived from an EMBL/GenBank/DDBJ whole genome shotgun (WGS) entry which is preliminary data.</text>
</comment>
<gene>
    <name evidence="1" type="ORF">QWY28_17215</name>
</gene>
<keyword evidence="2" id="KW-1185">Reference proteome</keyword>
<evidence type="ECO:0000313" key="1">
    <source>
        <dbReference type="EMBL" id="MDN4174704.1"/>
    </source>
</evidence>
<reference evidence="1" key="1">
    <citation type="submission" date="2023-06" db="EMBL/GenBank/DDBJ databases">
        <title>Draft genome sequence of Nocardioides sp. SOB77.</title>
        <authorList>
            <person name="Zhang G."/>
        </authorList>
    </citation>
    <scope>NUCLEOTIDE SEQUENCE</scope>
    <source>
        <strain evidence="1">SOB77</strain>
    </source>
</reference>
<protein>
    <submittedName>
        <fullName evidence="1">Uncharacterized protein</fullName>
    </submittedName>
</protein>
<organism evidence="1 2">
    <name type="scientific">Nocardioides oceani</name>
    <dbReference type="NCBI Taxonomy" id="3058369"/>
    <lineage>
        <taxon>Bacteria</taxon>
        <taxon>Bacillati</taxon>
        <taxon>Actinomycetota</taxon>
        <taxon>Actinomycetes</taxon>
        <taxon>Propionibacteriales</taxon>
        <taxon>Nocardioidaceae</taxon>
        <taxon>Nocardioides</taxon>
    </lineage>
</organism>
<dbReference type="Proteomes" id="UP001168620">
    <property type="component" value="Unassembled WGS sequence"/>
</dbReference>
<name>A0ABT8FJC9_9ACTN</name>
<proteinExistence type="predicted"/>